<accession>A0ABX8DI13</accession>
<organism evidence="2 3">
    <name type="scientific">Shewanella dokdonensis</name>
    <dbReference type="NCBI Taxonomy" id="712036"/>
    <lineage>
        <taxon>Bacteria</taxon>
        <taxon>Pseudomonadati</taxon>
        <taxon>Pseudomonadota</taxon>
        <taxon>Gammaproteobacteria</taxon>
        <taxon>Alteromonadales</taxon>
        <taxon>Shewanellaceae</taxon>
        <taxon>Shewanella</taxon>
    </lineage>
</organism>
<evidence type="ECO:0000256" key="1">
    <source>
        <dbReference type="SAM" id="Coils"/>
    </source>
</evidence>
<evidence type="ECO:0000313" key="3">
    <source>
        <dbReference type="Proteomes" id="UP000676428"/>
    </source>
</evidence>
<feature type="coiled-coil region" evidence="1">
    <location>
        <begin position="39"/>
        <end position="66"/>
    </location>
</feature>
<keyword evidence="1" id="KW-0175">Coiled coil</keyword>
<dbReference type="EMBL" id="CP074572">
    <property type="protein sequence ID" value="QVK24144.1"/>
    <property type="molecule type" value="Genomic_DNA"/>
</dbReference>
<proteinExistence type="predicted"/>
<dbReference type="RefSeq" id="WP_213682754.1">
    <property type="nucleotide sequence ID" value="NZ_CP074572.1"/>
</dbReference>
<keyword evidence="3" id="KW-1185">Reference proteome</keyword>
<dbReference type="Proteomes" id="UP000676428">
    <property type="component" value="Chromosome"/>
</dbReference>
<sequence>MKKGYQGETNKIIHAILEELKRNKINNFEKLKNIRSTVNKELKEVNEFLTSENDKLKSKIRKLEMKHKSTLDI</sequence>
<gene>
    <name evidence="2" type="ORF">KHX94_06020</name>
</gene>
<protein>
    <submittedName>
        <fullName evidence="2">Uncharacterized protein</fullName>
    </submittedName>
</protein>
<evidence type="ECO:0000313" key="2">
    <source>
        <dbReference type="EMBL" id="QVK24144.1"/>
    </source>
</evidence>
<reference evidence="2 3" key="1">
    <citation type="journal article" date="2012" name="Int. J. Syst. Evol. Microbiol.">
        <title>Shewanella dokdonensis sp. nov., isolated from seawater.</title>
        <authorList>
            <person name="Sung H.R."/>
            <person name="Yoon J.H."/>
            <person name="Ghim S.Y."/>
        </authorList>
    </citation>
    <scope>NUCLEOTIDE SEQUENCE [LARGE SCALE GENOMIC DNA]</scope>
    <source>
        <strain evidence="2 3">DSM 23626</strain>
    </source>
</reference>
<name>A0ABX8DI13_9GAMM</name>